<evidence type="ECO:0000259" key="6">
    <source>
        <dbReference type="PROSITE" id="PS01180"/>
    </source>
</evidence>
<evidence type="ECO:0000256" key="4">
    <source>
        <dbReference type="ARBA" id="ARBA00023157"/>
    </source>
</evidence>
<feature type="domain" description="Sushi" evidence="7">
    <location>
        <begin position="173"/>
        <end position="234"/>
    </location>
</feature>
<evidence type="ECO:0000256" key="5">
    <source>
        <dbReference type="PROSITE-ProRule" id="PRU00302"/>
    </source>
</evidence>
<dbReference type="Pfam" id="PF00431">
    <property type="entry name" value="CUB"/>
    <property type="match status" value="1"/>
</dbReference>
<dbReference type="PROSITE" id="PS01180">
    <property type="entry name" value="CUB"/>
    <property type="match status" value="1"/>
</dbReference>
<dbReference type="Pfam" id="PF00084">
    <property type="entry name" value="Sushi"/>
    <property type="match status" value="2"/>
</dbReference>
<dbReference type="CDD" id="cd00033">
    <property type="entry name" value="CCP"/>
    <property type="match status" value="2"/>
</dbReference>
<dbReference type="Gene3D" id="2.10.70.10">
    <property type="entry name" value="Complement Module, domain 1"/>
    <property type="match status" value="2"/>
</dbReference>
<dbReference type="PANTHER" id="PTHR45656:SF4">
    <property type="entry name" value="PROTEIN CBR-CLEC-78"/>
    <property type="match status" value="1"/>
</dbReference>
<dbReference type="SMART" id="SM00032">
    <property type="entry name" value="CCP"/>
    <property type="match status" value="2"/>
</dbReference>
<dbReference type="PANTHER" id="PTHR45656">
    <property type="entry name" value="PROTEIN CBR-CLEC-78"/>
    <property type="match status" value="1"/>
</dbReference>
<dbReference type="InterPro" id="IPR000859">
    <property type="entry name" value="CUB_dom"/>
</dbReference>
<dbReference type="Gene3D" id="2.60.120.290">
    <property type="entry name" value="Spermadhesin, CUB domain"/>
    <property type="match status" value="2"/>
</dbReference>
<dbReference type="SUPFAM" id="SSF49854">
    <property type="entry name" value="Spermadhesin, CUB domain"/>
    <property type="match status" value="2"/>
</dbReference>
<dbReference type="FunFam" id="2.10.70.10:FF:000002">
    <property type="entry name" value="CUB and Sushi multiple domains 3"/>
    <property type="match status" value="1"/>
</dbReference>
<dbReference type="Proteomes" id="UP001591681">
    <property type="component" value="Unassembled WGS sequence"/>
</dbReference>
<keyword evidence="9" id="KW-1185">Reference proteome</keyword>
<evidence type="ECO:0000313" key="8">
    <source>
        <dbReference type="EMBL" id="KAL2076606.1"/>
    </source>
</evidence>
<dbReference type="InterPro" id="IPR000436">
    <property type="entry name" value="Sushi_SCR_CCP_dom"/>
</dbReference>
<sequence>MFYEQQECRVPELFQYGFVVGAGFNVGQSITFECYPGYQLIGQSVLTCQHGTTRDWDHPFPHCEVPCGGNITSENGTVFSPGYPDDYPSSADCTWLISVAMGMGVRLNFTELRVHGPHDFITVWRRLVSWACLQRGEPNDPPSSTSNQVLIRFRSNTEKGGKFMIHYQAYRLQHCLPPPIIPNAEILMASKEFKIGDIVRYRCLPGYQLTGNSILTCRLGIHLEFEGPPPSCDVTCPMNEVLTASTGVILSQSPGNGFPLFESCSWVVKVEPGYNISFIIEHFQTSRQFDELEIFDEGVALANVKKNDQW</sequence>
<comment type="caution">
    <text evidence="8">The sequence shown here is derived from an EMBL/GenBank/DDBJ whole genome shotgun (WGS) entry which is preliminary data.</text>
</comment>
<keyword evidence="1 5" id="KW-0768">Sushi</keyword>
<dbReference type="InterPro" id="IPR035914">
    <property type="entry name" value="Sperma_CUB_dom_sf"/>
</dbReference>
<dbReference type="PROSITE" id="PS50923">
    <property type="entry name" value="SUSHI"/>
    <property type="match status" value="2"/>
</dbReference>
<proteinExistence type="predicted"/>
<reference evidence="8 9" key="1">
    <citation type="submission" date="2024-09" db="EMBL/GenBank/DDBJ databases">
        <title>A chromosome-level genome assembly of Gray's grenadier anchovy, Coilia grayii.</title>
        <authorList>
            <person name="Fu Z."/>
        </authorList>
    </citation>
    <scope>NUCLEOTIDE SEQUENCE [LARGE SCALE GENOMIC DNA]</scope>
    <source>
        <strain evidence="8">G4</strain>
        <tissue evidence="8">Muscle</tissue>
    </source>
</reference>
<protein>
    <submittedName>
        <fullName evidence="8">Uncharacterized protein</fullName>
    </submittedName>
</protein>
<dbReference type="CDD" id="cd00041">
    <property type="entry name" value="CUB"/>
    <property type="match status" value="1"/>
</dbReference>
<feature type="domain" description="Sushi" evidence="7">
    <location>
        <begin position="6"/>
        <end position="65"/>
    </location>
</feature>
<dbReference type="InterPro" id="IPR035976">
    <property type="entry name" value="Sushi/SCR/CCP_sf"/>
</dbReference>
<accession>A0ABD1IQW8</accession>
<keyword evidence="3" id="KW-0677">Repeat</keyword>
<evidence type="ECO:0000259" key="7">
    <source>
        <dbReference type="PROSITE" id="PS50923"/>
    </source>
</evidence>
<keyword evidence="4" id="KW-1015">Disulfide bond</keyword>
<dbReference type="AlphaFoldDB" id="A0ABD1IQW8"/>
<evidence type="ECO:0000256" key="3">
    <source>
        <dbReference type="ARBA" id="ARBA00022737"/>
    </source>
</evidence>
<dbReference type="SMART" id="SM00042">
    <property type="entry name" value="CUB"/>
    <property type="match status" value="1"/>
</dbReference>
<gene>
    <name evidence="8" type="ORF">ACEWY4_027795</name>
</gene>
<dbReference type="SUPFAM" id="SSF57535">
    <property type="entry name" value="Complement control module/SCR domain"/>
    <property type="match status" value="2"/>
</dbReference>
<name>A0ABD1IQW8_9TELE</name>
<feature type="domain" description="CUB" evidence="6">
    <location>
        <begin position="67"/>
        <end position="170"/>
    </location>
</feature>
<organism evidence="8 9">
    <name type="scientific">Coilia grayii</name>
    <name type="common">Gray's grenadier anchovy</name>
    <dbReference type="NCBI Taxonomy" id="363190"/>
    <lineage>
        <taxon>Eukaryota</taxon>
        <taxon>Metazoa</taxon>
        <taxon>Chordata</taxon>
        <taxon>Craniata</taxon>
        <taxon>Vertebrata</taxon>
        <taxon>Euteleostomi</taxon>
        <taxon>Actinopterygii</taxon>
        <taxon>Neopterygii</taxon>
        <taxon>Teleostei</taxon>
        <taxon>Clupei</taxon>
        <taxon>Clupeiformes</taxon>
        <taxon>Clupeoidei</taxon>
        <taxon>Engraulidae</taxon>
        <taxon>Coilinae</taxon>
        <taxon>Coilia</taxon>
    </lineage>
</organism>
<keyword evidence="2" id="KW-0732">Signal</keyword>
<dbReference type="EMBL" id="JBHFQA010000189">
    <property type="protein sequence ID" value="KAL2076606.1"/>
    <property type="molecule type" value="Genomic_DNA"/>
</dbReference>
<evidence type="ECO:0000313" key="9">
    <source>
        <dbReference type="Proteomes" id="UP001591681"/>
    </source>
</evidence>
<comment type="caution">
    <text evidence="5">Lacks conserved residue(s) required for the propagation of feature annotation.</text>
</comment>
<evidence type="ECO:0000256" key="2">
    <source>
        <dbReference type="ARBA" id="ARBA00022729"/>
    </source>
</evidence>
<evidence type="ECO:0000256" key="1">
    <source>
        <dbReference type="ARBA" id="ARBA00022659"/>
    </source>
</evidence>
<dbReference type="InterPro" id="IPR051277">
    <property type="entry name" value="SEZ6_CSMD_C4BPB_Regulators"/>
</dbReference>